<organism evidence="2 3">
    <name type="scientific">Portunus trituberculatus</name>
    <name type="common">Swimming crab</name>
    <name type="synonym">Neptunus trituberculatus</name>
    <dbReference type="NCBI Taxonomy" id="210409"/>
    <lineage>
        <taxon>Eukaryota</taxon>
        <taxon>Metazoa</taxon>
        <taxon>Ecdysozoa</taxon>
        <taxon>Arthropoda</taxon>
        <taxon>Crustacea</taxon>
        <taxon>Multicrustacea</taxon>
        <taxon>Malacostraca</taxon>
        <taxon>Eumalacostraca</taxon>
        <taxon>Eucarida</taxon>
        <taxon>Decapoda</taxon>
        <taxon>Pleocyemata</taxon>
        <taxon>Brachyura</taxon>
        <taxon>Eubrachyura</taxon>
        <taxon>Portunoidea</taxon>
        <taxon>Portunidae</taxon>
        <taxon>Portuninae</taxon>
        <taxon>Portunus</taxon>
    </lineage>
</organism>
<feature type="compositionally biased region" description="Polar residues" evidence="1">
    <location>
        <begin position="7"/>
        <end position="34"/>
    </location>
</feature>
<protein>
    <submittedName>
        <fullName evidence="2">Uncharacterized protein</fullName>
    </submittedName>
</protein>
<evidence type="ECO:0000313" key="2">
    <source>
        <dbReference type="EMBL" id="MPC17716.1"/>
    </source>
</evidence>
<comment type="caution">
    <text evidence="2">The sequence shown here is derived from an EMBL/GenBank/DDBJ whole genome shotgun (WGS) entry which is preliminary data.</text>
</comment>
<evidence type="ECO:0000313" key="3">
    <source>
        <dbReference type="Proteomes" id="UP000324222"/>
    </source>
</evidence>
<evidence type="ECO:0000256" key="1">
    <source>
        <dbReference type="SAM" id="MobiDB-lite"/>
    </source>
</evidence>
<reference evidence="2 3" key="1">
    <citation type="submission" date="2019-05" db="EMBL/GenBank/DDBJ databases">
        <title>Another draft genome of Portunus trituberculatus and its Hox gene families provides insights of decapod evolution.</title>
        <authorList>
            <person name="Jeong J.-H."/>
            <person name="Song I."/>
            <person name="Kim S."/>
            <person name="Choi T."/>
            <person name="Kim D."/>
            <person name="Ryu S."/>
            <person name="Kim W."/>
        </authorList>
    </citation>
    <scope>NUCLEOTIDE SEQUENCE [LARGE SCALE GENOMIC DNA]</scope>
    <source>
        <tissue evidence="2">Muscle</tissue>
    </source>
</reference>
<dbReference type="AlphaFoldDB" id="A0A5B7D950"/>
<dbReference type="EMBL" id="VSRR010000615">
    <property type="protein sequence ID" value="MPC17716.1"/>
    <property type="molecule type" value="Genomic_DNA"/>
</dbReference>
<keyword evidence="3" id="KW-1185">Reference proteome</keyword>
<gene>
    <name evidence="2" type="ORF">E2C01_010581</name>
</gene>
<accession>A0A5B7D950</accession>
<name>A0A5B7D950_PORTR</name>
<sequence length="89" mass="9802">MAKARSSAASNPHAFTSSTTTDAVPGPSTVTTAMEKNEDPDDPSVVHIVYCIKIKNKKKKDTKLLGLDIIEWEVTIKHGEQHHSQRPHV</sequence>
<proteinExistence type="predicted"/>
<feature type="region of interest" description="Disordered" evidence="1">
    <location>
        <begin position="1"/>
        <end position="42"/>
    </location>
</feature>
<dbReference type="Proteomes" id="UP000324222">
    <property type="component" value="Unassembled WGS sequence"/>
</dbReference>